<keyword evidence="3" id="KW-1185">Reference proteome</keyword>
<evidence type="ECO:0008006" key="4">
    <source>
        <dbReference type="Google" id="ProtNLM"/>
    </source>
</evidence>
<feature type="chain" id="PRO_5025428566" description="GPI anchored protein" evidence="1">
    <location>
        <begin position="19"/>
        <end position="187"/>
    </location>
</feature>
<protein>
    <recommendedName>
        <fullName evidence="4">GPI anchored protein</fullName>
    </recommendedName>
</protein>
<keyword evidence="1" id="KW-0732">Signal</keyword>
<reference evidence="2" key="1">
    <citation type="journal article" date="2020" name="Stud. Mycol.">
        <title>101 Dothideomycetes genomes: a test case for predicting lifestyles and emergence of pathogens.</title>
        <authorList>
            <person name="Haridas S."/>
            <person name="Albert R."/>
            <person name="Binder M."/>
            <person name="Bloem J."/>
            <person name="Labutti K."/>
            <person name="Salamov A."/>
            <person name="Andreopoulos B."/>
            <person name="Baker S."/>
            <person name="Barry K."/>
            <person name="Bills G."/>
            <person name="Bluhm B."/>
            <person name="Cannon C."/>
            <person name="Castanera R."/>
            <person name="Culley D."/>
            <person name="Daum C."/>
            <person name="Ezra D."/>
            <person name="Gonzalez J."/>
            <person name="Henrissat B."/>
            <person name="Kuo A."/>
            <person name="Liang C."/>
            <person name="Lipzen A."/>
            <person name="Lutzoni F."/>
            <person name="Magnuson J."/>
            <person name="Mondo S."/>
            <person name="Nolan M."/>
            <person name="Ohm R."/>
            <person name="Pangilinan J."/>
            <person name="Park H.-J."/>
            <person name="Ramirez L."/>
            <person name="Alfaro M."/>
            <person name="Sun H."/>
            <person name="Tritt A."/>
            <person name="Yoshinaga Y."/>
            <person name="Zwiers L.-H."/>
            <person name="Turgeon B."/>
            <person name="Goodwin S."/>
            <person name="Spatafora J."/>
            <person name="Crous P."/>
            <person name="Grigoriev I."/>
        </authorList>
    </citation>
    <scope>NUCLEOTIDE SEQUENCE</scope>
    <source>
        <strain evidence="2">CBS 269.34</strain>
    </source>
</reference>
<evidence type="ECO:0000313" key="3">
    <source>
        <dbReference type="Proteomes" id="UP000799750"/>
    </source>
</evidence>
<evidence type="ECO:0000313" key="2">
    <source>
        <dbReference type="EMBL" id="KAF2490058.1"/>
    </source>
</evidence>
<gene>
    <name evidence="2" type="ORF">BU16DRAFT_531403</name>
</gene>
<dbReference type="Proteomes" id="UP000799750">
    <property type="component" value="Unassembled WGS sequence"/>
</dbReference>
<accession>A0A6A6QC87</accession>
<feature type="signal peptide" evidence="1">
    <location>
        <begin position="1"/>
        <end position="18"/>
    </location>
</feature>
<evidence type="ECO:0000256" key="1">
    <source>
        <dbReference type="SAM" id="SignalP"/>
    </source>
</evidence>
<dbReference type="AlphaFoldDB" id="A0A6A6QC87"/>
<name>A0A6A6QC87_9PEZI</name>
<proteinExistence type="predicted"/>
<dbReference type="OrthoDB" id="10497418at2759"/>
<organism evidence="2 3">
    <name type="scientific">Lophium mytilinum</name>
    <dbReference type="NCBI Taxonomy" id="390894"/>
    <lineage>
        <taxon>Eukaryota</taxon>
        <taxon>Fungi</taxon>
        <taxon>Dikarya</taxon>
        <taxon>Ascomycota</taxon>
        <taxon>Pezizomycotina</taxon>
        <taxon>Dothideomycetes</taxon>
        <taxon>Pleosporomycetidae</taxon>
        <taxon>Mytilinidiales</taxon>
        <taxon>Mytilinidiaceae</taxon>
        <taxon>Lophium</taxon>
    </lineage>
</organism>
<sequence>MALKAITFLFGLSAFALADEATTDSFFHWDQTTEEIFTVHTTWPSSYPTSLPTACTDWPREGGFGCHTESLTGSDWQSWSIHNTFSGHSWSDWTTVTTVSAVPTTVSVVSEITSTPSIIETFSILSTSNSTVLSKTPTPTVTTTQATIGSSTQSAATPTGTGAAVIAYPQILRAVAGGAMAGVMLAV</sequence>
<dbReference type="EMBL" id="MU004198">
    <property type="protein sequence ID" value="KAF2490058.1"/>
    <property type="molecule type" value="Genomic_DNA"/>
</dbReference>